<accession>A0A1I6XCV2</accession>
<feature type="binding site" evidence="5">
    <location>
        <position position="127"/>
    </location>
    <ligand>
        <name>substrate</name>
    </ligand>
</feature>
<evidence type="ECO:0000259" key="7">
    <source>
        <dbReference type="Pfam" id="PF01243"/>
    </source>
</evidence>
<keyword evidence="10" id="KW-1185">Reference proteome</keyword>
<dbReference type="InterPro" id="IPR019576">
    <property type="entry name" value="Pyridoxamine_oxidase_dimer_C"/>
</dbReference>
<feature type="binding site" evidence="5 6">
    <location>
        <begin position="80"/>
        <end position="81"/>
    </location>
    <ligand>
        <name>FMN</name>
        <dbReference type="ChEBI" id="CHEBI:58210"/>
    </ligand>
</feature>
<sequence>MGIDFISKIKNEHKDFDKGELGDNVPSNPFDLFKEWYEHAFKSEQPEANALHLTTVNKEGKPSSRILYLKDITEEGFIFYTNYNSQKGREIAETGVVAGLLFWHGLERQIRFEGTCEKADAAISDAYFNSRPRGSKIGAWASHQSEELDSRQTLEDRTAEYEAKFPNEVPRPEHWGGYLIKPERFEFWQGRASRLHDRICYKKDASHNWEVFRKNP</sequence>
<dbReference type="OrthoDB" id="9780392at2"/>
<feature type="binding site" evidence="5">
    <location>
        <position position="135"/>
    </location>
    <ligand>
        <name>substrate</name>
    </ligand>
</feature>
<dbReference type="AlphaFoldDB" id="A0A1I6XCV2"/>
<evidence type="ECO:0000256" key="3">
    <source>
        <dbReference type="ARBA" id="ARBA00022643"/>
    </source>
</evidence>
<dbReference type="PANTHER" id="PTHR10851:SF0">
    <property type="entry name" value="PYRIDOXINE-5'-PHOSPHATE OXIDASE"/>
    <property type="match status" value="1"/>
</dbReference>
<dbReference type="GO" id="GO:0010181">
    <property type="term" value="F:FMN binding"/>
    <property type="evidence" value="ECO:0007669"/>
    <property type="project" value="UniProtKB-UniRule"/>
</dbReference>
<evidence type="ECO:0000256" key="2">
    <source>
        <dbReference type="ARBA" id="ARBA00022630"/>
    </source>
</evidence>
<dbReference type="GO" id="GO:0004733">
    <property type="term" value="F:pyridoxamine phosphate oxidase activity"/>
    <property type="evidence" value="ECO:0007669"/>
    <property type="project" value="UniProtKB-UniRule"/>
</dbReference>
<feature type="binding site" evidence="5">
    <location>
        <position position="70"/>
    </location>
    <ligand>
        <name>substrate</name>
    </ligand>
</feature>
<feature type="binding site" evidence="5 6">
    <location>
        <position position="198"/>
    </location>
    <ligand>
        <name>FMN</name>
        <dbReference type="ChEBI" id="CHEBI:58210"/>
    </ligand>
</feature>
<evidence type="ECO:0000256" key="1">
    <source>
        <dbReference type="ARBA" id="ARBA00007301"/>
    </source>
</evidence>
<dbReference type="UniPathway" id="UPA01068">
    <property type="reaction ID" value="UER00304"/>
</dbReference>
<dbReference type="NCBIfam" id="TIGR00558">
    <property type="entry name" value="pdxH"/>
    <property type="match status" value="1"/>
</dbReference>
<dbReference type="SUPFAM" id="SSF50475">
    <property type="entry name" value="FMN-binding split barrel"/>
    <property type="match status" value="1"/>
</dbReference>
<dbReference type="PIRSF" id="PIRSF000190">
    <property type="entry name" value="Pyd_amn-ph_oxd"/>
    <property type="match status" value="1"/>
</dbReference>
<feature type="binding site" evidence="5">
    <location>
        <position position="131"/>
    </location>
    <ligand>
        <name>substrate</name>
    </ligand>
</feature>
<comment type="subunit">
    <text evidence="5">Homodimer.</text>
</comment>
<dbReference type="InterPro" id="IPR000659">
    <property type="entry name" value="Pyridox_Oxase"/>
</dbReference>
<keyword evidence="2 5" id="KW-0285">Flavoprotein</keyword>
<comment type="pathway">
    <text evidence="5">Cofactor metabolism; pyridoxal 5'-phosphate salvage; pyridoxal 5'-phosphate from pyridoxamine 5'-phosphate: step 1/1.</text>
</comment>
<feature type="binding site" evidence="5 6">
    <location>
        <position position="87"/>
    </location>
    <ligand>
        <name>FMN</name>
        <dbReference type="ChEBI" id="CHEBI:58210"/>
    </ligand>
</feature>
<feature type="binding site" evidence="5 6">
    <location>
        <position position="188"/>
    </location>
    <ligand>
        <name>FMN</name>
        <dbReference type="ChEBI" id="CHEBI:58210"/>
    </ligand>
</feature>
<proteinExistence type="inferred from homology"/>
<protein>
    <recommendedName>
        <fullName evidence="5">Pyridoxine/pyridoxamine 5'-phosphate oxidase</fullName>
        <ecNumber evidence="5">1.4.3.5</ecNumber>
    </recommendedName>
    <alternativeName>
        <fullName evidence="5">PNP/PMP oxidase</fullName>
        <shortName evidence="5">PNPOx</shortName>
    </alternativeName>
    <alternativeName>
        <fullName evidence="5">Pyridoxal 5'-phosphate synthase</fullName>
    </alternativeName>
</protein>
<comment type="cofactor">
    <cofactor evidence="5 6">
        <name>FMN</name>
        <dbReference type="ChEBI" id="CHEBI:58210"/>
    </cofactor>
    <text evidence="5 6">Binds 1 FMN per subunit.</text>
</comment>
<reference evidence="9 10" key="1">
    <citation type="submission" date="2016-10" db="EMBL/GenBank/DDBJ databases">
        <authorList>
            <person name="de Groot N.N."/>
        </authorList>
    </citation>
    <scope>NUCLEOTIDE SEQUENCE [LARGE SCALE GENOMIC DNA]</scope>
    <source>
        <strain evidence="9 10">CGMCC 1.7005</strain>
    </source>
</reference>
<dbReference type="Pfam" id="PF01243">
    <property type="entry name" value="PNPOx_N"/>
    <property type="match status" value="1"/>
</dbReference>
<evidence type="ECO:0000313" key="9">
    <source>
        <dbReference type="EMBL" id="SFT35953.1"/>
    </source>
</evidence>
<dbReference type="PROSITE" id="PS01064">
    <property type="entry name" value="PYRIDOX_OXIDASE"/>
    <property type="match status" value="1"/>
</dbReference>
<dbReference type="InterPro" id="IPR019740">
    <property type="entry name" value="Pyridox_Oxase_CS"/>
</dbReference>
<dbReference type="RefSeq" id="WP_090245048.1">
    <property type="nucleotide sequence ID" value="NZ_FPAS01000001.1"/>
</dbReference>
<dbReference type="EC" id="1.4.3.5" evidence="5"/>
<evidence type="ECO:0000256" key="6">
    <source>
        <dbReference type="PIRSR" id="PIRSR000190-2"/>
    </source>
</evidence>
<dbReference type="Gene3D" id="2.30.110.10">
    <property type="entry name" value="Electron Transport, Fmn-binding Protein, Chain A"/>
    <property type="match status" value="1"/>
</dbReference>
<dbReference type="Pfam" id="PF10590">
    <property type="entry name" value="PNP_phzG_C"/>
    <property type="match status" value="1"/>
</dbReference>
<dbReference type="HAMAP" id="MF_01629">
    <property type="entry name" value="PdxH"/>
    <property type="match status" value="1"/>
</dbReference>
<feature type="binding site" evidence="5">
    <location>
        <begin position="194"/>
        <end position="196"/>
    </location>
    <ligand>
        <name>substrate</name>
    </ligand>
</feature>
<feature type="binding site" evidence="5 6">
    <location>
        <position position="109"/>
    </location>
    <ligand>
        <name>FMN</name>
        <dbReference type="ChEBI" id="CHEBI:58210"/>
    </ligand>
</feature>
<evidence type="ECO:0000256" key="5">
    <source>
        <dbReference type="HAMAP-Rule" id="MF_01629"/>
    </source>
</evidence>
<evidence type="ECO:0000313" key="10">
    <source>
        <dbReference type="Proteomes" id="UP000236454"/>
    </source>
</evidence>
<comment type="catalytic activity">
    <reaction evidence="5">
        <text>pyridoxine 5'-phosphate + O2 = pyridoxal 5'-phosphate + H2O2</text>
        <dbReference type="Rhea" id="RHEA:15149"/>
        <dbReference type="ChEBI" id="CHEBI:15379"/>
        <dbReference type="ChEBI" id="CHEBI:16240"/>
        <dbReference type="ChEBI" id="CHEBI:58589"/>
        <dbReference type="ChEBI" id="CHEBI:597326"/>
        <dbReference type="EC" id="1.4.3.5"/>
    </reaction>
</comment>
<keyword evidence="4 5" id="KW-0560">Oxidoreductase</keyword>
<dbReference type="InterPro" id="IPR011576">
    <property type="entry name" value="Pyridox_Oxase_N"/>
</dbReference>
<dbReference type="NCBIfam" id="NF004231">
    <property type="entry name" value="PRK05679.1"/>
    <property type="match status" value="1"/>
</dbReference>
<feature type="domain" description="Pyridoxamine 5'-phosphate oxidase N-terminal" evidence="7">
    <location>
        <begin position="40"/>
        <end position="162"/>
    </location>
</feature>
<dbReference type="Proteomes" id="UP000236454">
    <property type="component" value="Unassembled WGS sequence"/>
</dbReference>
<comment type="catalytic activity">
    <reaction evidence="5">
        <text>pyridoxamine 5'-phosphate + O2 + H2O = pyridoxal 5'-phosphate + H2O2 + NH4(+)</text>
        <dbReference type="Rhea" id="RHEA:15817"/>
        <dbReference type="ChEBI" id="CHEBI:15377"/>
        <dbReference type="ChEBI" id="CHEBI:15379"/>
        <dbReference type="ChEBI" id="CHEBI:16240"/>
        <dbReference type="ChEBI" id="CHEBI:28938"/>
        <dbReference type="ChEBI" id="CHEBI:58451"/>
        <dbReference type="ChEBI" id="CHEBI:597326"/>
        <dbReference type="EC" id="1.4.3.5"/>
    </reaction>
</comment>
<gene>
    <name evidence="5" type="primary">pdxH</name>
    <name evidence="9" type="ORF">SAMN05216474_0093</name>
</gene>
<organism evidence="9 10">
    <name type="scientific">Lishizhenia tianjinensis</name>
    <dbReference type="NCBI Taxonomy" id="477690"/>
    <lineage>
        <taxon>Bacteria</taxon>
        <taxon>Pseudomonadati</taxon>
        <taxon>Bacteroidota</taxon>
        <taxon>Flavobacteriia</taxon>
        <taxon>Flavobacteriales</taxon>
        <taxon>Crocinitomicaceae</taxon>
        <taxon>Lishizhenia</taxon>
    </lineage>
</organism>
<dbReference type="EMBL" id="FPAS01000001">
    <property type="protein sequence ID" value="SFT35953.1"/>
    <property type="molecule type" value="Genomic_DNA"/>
</dbReference>
<name>A0A1I6XCV2_9FLAO</name>
<comment type="pathway">
    <text evidence="5">Cofactor metabolism; pyridoxal 5'-phosphate salvage; pyridoxal 5'-phosphate from pyridoxine 5'-phosphate: step 1/1.</text>
</comment>
<keyword evidence="3 5" id="KW-0288">FMN</keyword>
<dbReference type="GO" id="GO:0008615">
    <property type="term" value="P:pyridoxine biosynthetic process"/>
    <property type="evidence" value="ECO:0007669"/>
    <property type="project" value="UniProtKB-UniRule"/>
</dbReference>
<comment type="caution">
    <text evidence="5">Lacks conserved residue(s) required for the propagation of feature annotation.</text>
</comment>
<feature type="domain" description="Pyridoxine 5'-phosphate oxidase dimerisation C-terminal" evidence="8">
    <location>
        <begin position="175"/>
        <end position="216"/>
    </location>
</feature>
<dbReference type="PANTHER" id="PTHR10851">
    <property type="entry name" value="PYRIDOXINE-5-PHOSPHATE OXIDASE"/>
    <property type="match status" value="1"/>
</dbReference>
<comment type="similarity">
    <text evidence="1 5">Belongs to the pyridoxamine 5'-phosphate oxidase family.</text>
</comment>
<dbReference type="STRING" id="477690.SAMN05216474_0093"/>
<evidence type="ECO:0000259" key="8">
    <source>
        <dbReference type="Pfam" id="PF10590"/>
    </source>
</evidence>
<feature type="binding site" evidence="6">
    <location>
        <begin position="65"/>
        <end position="70"/>
    </location>
    <ligand>
        <name>FMN</name>
        <dbReference type="ChEBI" id="CHEBI:58210"/>
    </ligand>
</feature>
<dbReference type="InterPro" id="IPR012349">
    <property type="entry name" value="Split_barrel_FMN-bd"/>
</dbReference>
<keyword evidence="5" id="KW-0664">Pyridoxine biosynthesis</keyword>
<feature type="binding site" evidence="5 6">
    <location>
        <begin position="144"/>
        <end position="145"/>
    </location>
    <ligand>
        <name>FMN</name>
        <dbReference type="ChEBI" id="CHEBI:58210"/>
    </ligand>
</feature>
<evidence type="ECO:0000256" key="4">
    <source>
        <dbReference type="ARBA" id="ARBA00023002"/>
    </source>
</evidence>
<comment type="function">
    <text evidence="5">Catalyzes the oxidation of either pyridoxine 5'-phosphate (PNP) or pyridoxamine 5'-phosphate (PMP) into pyridoxal 5'-phosphate (PLP).</text>
</comment>